<feature type="domain" description="Response regulatory" evidence="6">
    <location>
        <begin position="7"/>
        <end position="121"/>
    </location>
</feature>
<keyword evidence="1" id="KW-0805">Transcription regulation</keyword>
<reference evidence="7" key="1">
    <citation type="submission" date="2022-07" db="EMBL/GenBank/DDBJ databases">
        <authorList>
            <person name="Li W.-J."/>
            <person name="Deng Q.-Q."/>
        </authorList>
    </citation>
    <scope>NUCLEOTIDE SEQUENCE</scope>
    <source>
        <strain evidence="7">SYSU M60031</strain>
    </source>
</reference>
<dbReference type="SUPFAM" id="SSF52172">
    <property type="entry name" value="CheY-like"/>
    <property type="match status" value="1"/>
</dbReference>
<dbReference type="CDD" id="cd17536">
    <property type="entry name" value="REC_YesN-like"/>
    <property type="match status" value="1"/>
</dbReference>
<dbReference type="GO" id="GO:0000160">
    <property type="term" value="P:phosphorelay signal transduction system"/>
    <property type="evidence" value="ECO:0007669"/>
    <property type="project" value="InterPro"/>
</dbReference>
<dbReference type="SMART" id="SM00448">
    <property type="entry name" value="REC"/>
    <property type="match status" value="1"/>
</dbReference>
<dbReference type="InterPro" id="IPR011006">
    <property type="entry name" value="CheY-like_superfamily"/>
</dbReference>
<dbReference type="InterPro" id="IPR009057">
    <property type="entry name" value="Homeodomain-like_sf"/>
</dbReference>
<evidence type="ECO:0000313" key="7">
    <source>
        <dbReference type="EMBL" id="MCP8967763.1"/>
    </source>
</evidence>
<gene>
    <name evidence="7" type="ORF">NK662_04315</name>
</gene>
<dbReference type="PROSITE" id="PS50110">
    <property type="entry name" value="RESPONSE_REGULATORY"/>
    <property type="match status" value="1"/>
</dbReference>
<evidence type="ECO:0000256" key="3">
    <source>
        <dbReference type="ARBA" id="ARBA00023163"/>
    </source>
</evidence>
<dbReference type="Pfam" id="PF00072">
    <property type="entry name" value="Response_reg"/>
    <property type="match status" value="1"/>
</dbReference>
<evidence type="ECO:0000256" key="4">
    <source>
        <dbReference type="PROSITE-ProRule" id="PRU00169"/>
    </source>
</evidence>
<dbReference type="Gene3D" id="3.40.50.2300">
    <property type="match status" value="1"/>
</dbReference>
<keyword evidence="4" id="KW-0597">Phosphoprotein</keyword>
<dbReference type="GO" id="GO:0043565">
    <property type="term" value="F:sequence-specific DNA binding"/>
    <property type="evidence" value="ECO:0007669"/>
    <property type="project" value="InterPro"/>
</dbReference>
<protein>
    <submittedName>
        <fullName evidence="7">Helix-turn-helix domain-containing protein</fullName>
    </submittedName>
</protein>
<evidence type="ECO:0000256" key="1">
    <source>
        <dbReference type="ARBA" id="ARBA00023015"/>
    </source>
</evidence>
<proteinExistence type="predicted"/>
<dbReference type="SMART" id="SM00342">
    <property type="entry name" value="HTH_ARAC"/>
    <property type="match status" value="1"/>
</dbReference>
<name>A0AA41X7L2_9BACI</name>
<dbReference type="PRINTS" id="PR00032">
    <property type="entry name" value="HTHARAC"/>
</dbReference>
<dbReference type="InterPro" id="IPR018060">
    <property type="entry name" value="HTH_AraC"/>
</dbReference>
<dbReference type="GO" id="GO:0003700">
    <property type="term" value="F:DNA-binding transcription factor activity"/>
    <property type="evidence" value="ECO:0007669"/>
    <property type="project" value="InterPro"/>
</dbReference>
<comment type="caution">
    <text evidence="7">The sequence shown here is derived from an EMBL/GenBank/DDBJ whole genome shotgun (WGS) entry which is preliminary data.</text>
</comment>
<dbReference type="SUPFAM" id="SSF46689">
    <property type="entry name" value="Homeodomain-like"/>
    <property type="match status" value="2"/>
</dbReference>
<evidence type="ECO:0000259" key="5">
    <source>
        <dbReference type="PROSITE" id="PS01124"/>
    </source>
</evidence>
<sequence>MHHDAIRVAIADDESMIRNGIQRLVSLHGDGWDIVGSFKNGKELLESGLQFDLLITDVKMPLMDGLTLIRELRRQMAFEAIVISGFDDFPYLQTAIREGAADYILKPIDREEFFGCLSKVQAKIRGAKKQGFVMWTPSLEEQQRIHARGNQTVRAEDLMGQLLPAVEQVDRQAAERLLQRFFQQLNQASLQEIEKCIQSLYVQTVSLLVKDGSLQEVDVSWDGSRLSTLAQVQEYARVWLGHIMNLLENRYRQRKADPIALAKQWIAQHLHESITIERIAKEVYMNTTYLSEQFKSQTGETVLDYVTRLRLQKAKELLLRSDLKVYEISQQVGYADTKYFSKLFKKHFGELPSQFKEKLQQ</sequence>
<accession>A0AA41X7L2</accession>
<organism evidence="7 8">
    <name type="scientific">Ectobacillus ponti</name>
    <dbReference type="NCBI Taxonomy" id="2961894"/>
    <lineage>
        <taxon>Bacteria</taxon>
        <taxon>Bacillati</taxon>
        <taxon>Bacillota</taxon>
        <taxon>Bacilli</taxon>
        <taxon>Bacillales</taxon>
        <taxon>Bacillaceae</taxon>
        <taxon>Ectobacillus</taxon>
    </lineage>
</organism>
<dbReference type="PANTHER" id="PTHR43280:SF2">
    <property type="entry name" value="HTH-TYPE TRANSCRIPTIONAL REGULATOR EXSA"/>
    <property type="match status" value="1"/>
</dbReference>
<keyword evidence="8" id="KW-1185">Reference proteome</keyword>
<dbReference type="Proteomes" id="UP001156102">
    <property type="component" value="Unassembled WGS sequence"/>
</dbReference>
<dbReference type="PROSITE" id="PS00041">
    <property type="entry name" value="HTH_ARAC_FAMILY_1"/>
    <property type="match status" value="1"/>
</dbReference>
<dbReference type="EMBL" id="JANCLT010000002">
    <property type="protein sequence ID" value="MCP8967763.1"/>
    <property type="molecule type" value="Genomic_DNA"/>
</dbReference>
<dbReference type="Gene3D" id="1.10.10.60">
    <property type="entry name" value="Homeodomain-like"/>
    <property type="match status" value="2"/>
</dbReference>
<dbReference type="RefSeq" id="WP_254757680.1">
    <property type="nucleotide sequence ID" value="NZ_JANCLT010000002.1"/>
</dbReference>
<dbReference type="PROSITE" id="PS01124">
    <property type="entry name" value="HTH_ARAC_FAMILY_2"/>
    <property type="match status" value="1"/>
</dbReference>
<dbReference type="Pfam" id="PF12833">
    <property type="entry name" value="HTH_18"/>
    <property type="match status" value="1"/>
</dbReference>
<evidence type="ECO:0000256" key="2">
    <source>
        <dbReference type="ARBA" id="ARBA00023125"/>
    </source>
</evidence>
<dbReference type="AlphaFoldDB" id="A0AA41X7L2"/>
<dbReference type="InterPro" id="IPR001789">
    <property type="entry name" value="Sig_transdc_resp-reg_receiver"/>
</dbReference>
<feature type="domain" description="HTH araC/xylS-type" evidence="5">
    <location>
        <begin position="260"/>
        <end position="358"/>
    </location>
</feature>
<evidence type="ECO:0000259" key="6">
    <source>
        <dbReference type="PROSITE" id="PS50110"/>
    </source>
</evidence>
<keyword evidence="2" id="KW-0238">DNA-binding</keyword>
<keyword evidence="3" id="KW-0804">Transcription</keyword>
<dbReference type="InterPro" id="IPR018062">
    <property type="entry name" value="HTH_AraC-typ_CS"/>
</dbReference>
<evidence type="ECO:0000313" key="8">
    <source>
        <dbReference type="Proteomes" id="UP001156102"/>
    </source>
</evidence>
<dbReference type="InterPro" id="IPR020449">
    <property type="entry name" value="Tscrpt_reg_AraC-type_HTH"/>
</dbReference>
<dbReference type="PANTHER" id="PTHR43280">
    <property type="entry name" value="ARAC-FAMILY TRANSCRIPTIONAL REGULATOR"/>
    <property type="match status" value="1"/>
</dbReference>
<feature type="modified residue" description="4-aspartylphosphate" evidence="4">
    <location>
        <position position="57"/>
    </location>
</feature>